<dbReference type="EMBL" id="CP061800">
    <property type="protein sequence ID" value="QTA92909.1"/>
    <property type="molecule type" value="Genomic_DNA"/>
</dbReference>
<accession>A0A975BX98</accession>
<reference evidence="2" key="1">
    <citation type="journal article" date="2021" name="Microb. Physiol.">
        <title>Proteogenomic Insights into the Physiology of Marine, Sulfate-Reducing, Filamentous Desulfonema limicola and Desulfonema magnum.</title>
        <authorList>
            <person name="Schnaars V."/>
            <person name="Wohlbrand L."/>
            <person name="Scheve S."/>
            <person name="Hinrichs C."/>
            <person name="Reinhardt R."/>
            <person name="Rabus R."/>
        </authorList>
    </citation>
    <scope>NUCLEOTIDE SEQUENCE</scope>
    <source>
        <strain evidence="2">4be13</strain>
    </source>
</reference>
<dbReference type="EMBL" id="CP061800">
    <property type="protein sequence ID" value="QTA93052.1"/>
    <property type="molecule type" value="Genomic_DNA"/>
</dbReference>
<dbReference type="KEGG" id="dmm:dnm_090020"/>
<evidence type="ECO:0000313" key="2">
    <source>
        <dbReference type="EMBL" id="QTA93052.1"/>
    </source>
</evidence>
<dbReference type="Proteomes" id="UP000663722">
    <property type="component" value="Chromosome"/>
</dbReference>
<sequence length="40" mass="4747">MRISHFFCPPFFLILYKLADNIISQFKTQSYDGTKITTFL</sequence>
<protein>
    <submittedName>
        <fullName evidence="2">Uncharacterized protein</fullName>
    </submittedName>
</protein>
<name>A0A975BX98_9BACT</name>
<gene>
    <name evidence="1" type="ORF">dnm_090020</name>
    <name evidence="2" type="ORF">dnm_091470</name>
</gene>
<dbReference type="AlphaFoldDB" id="A0A975BX98"/>
<evidence type="ECO:0000313" key="1">
    <source>
        <dbReference type="EMBL" id="QTA92909.1"/>
    </source>
</evidence>
<evidence type="ECO:0000313" key="3">
    <source>
        <dbReference type="Proteomes" id="UP000663722"/>
    </source>
</evidence>
<dbReference type="KEGG" id="dmm:dnm_091470"/>
<proteinExistence type="predicted"/>
<organism evidence="2 3">
    <name type="scientific">Desulfonema magnum</name>
    <dbReference type="NCBI Taxonomy" id="45655"/>
    <lineage>
        <taxon>Bacteria</taxon>
        <taxon>Pseudomonadati</taxon>
        <taxon>Thermodesulfobacteriota</taxon>
        <taxon>Desulfobacteria</taxon>
        <taxon>Desulfobacterales</taxon>
        <taxon>Desulfococcaceae</taxon>
        <taxon>Desulfonema</taxon>
    </lineage>
</organism>
<keyword evidence="3" id="KW-1185">Reference proteome</keyword>